<gene>
    <name evidence="1" type="ORF">RchiOBHm_Chr7g0243091</name>
</gene>
<sequence>MNESEARRSRTLMIFSSRPAAIDNGVGGFCLAVDVSFAGREWFWASTLLA</sequence>
<evidence type="ECO:0000313" key="2">
    <source>
        <dbReference type="Proteomes" id="UP000238479"/>
    </source>
</evidence>
<dbReference type="Proteomes" id="UP000238479">
    <property type="component" value="Chromosome 7"/>
</dbReference>
<keyword evidence="2" id="KW-1185">Reference proteome</keyword>
<dbReference type="Gramene" id="PRQ21786">
    <property type="protein sequence ID" value="PRQ21786"/>
    <property type="gene ID" value="RchiOBHm_Chr7g0243091"/>
</dbReference>
<name>A0A2P6PIM6_ROSCH</name>
<comment type="caution">
    <text evidence="1">The sequence shown here is derived from an EMBL/GenBank/DDBJ whole genome shotgun (WGS) entry which is preliminary data.</text>
</comment>
<dbReference type="AlphaFoldDB" id="A0A2P6PIM6"/>
<dbReference type="EMBL" id="PDCK01000045">
    <property type="protein sequence ID" value="PRQ21786.1"/>
    <property type="molecule type" value="Genomic_DNA"/>
</dbReference>
<proteinExistence type="predicted"/>
<organism evidence="1 2">
    <name type="scientific">Rosa chinensis</name>
    <name type="common">China rose</name>
    <dbReference type="NCBI Taxonomy" id="74649"/>
    <lineage>
        <taxon>Eukaryota</taxon>
        <taxon>Viridiplantae</taxon>
        <taxon>Streptophyta</taxon>
        <taxon>Embryophyta</taxon>
        <taxon>Tracheophyta</taxon>
        <taxon>Spermatophyta</taxon>
        <taxon>Magnoliopsida</taxon>
        <taxon>eudicotyledons</taxon>
        <taxon>Gunneridae</taxon>
        <taxon>Pentapetalae</taxon>
        <taxon>rosids</taxon>
        <taxon>fabids</taxon>
        <taxon>Rosales</taxon>
        <taxon>Rosaceae</taxon>
        <taxon>Rosoideae</taxon>
        <taxon>Rosoideae incertae sedis</taxon>
        <taxon>Rosa</taxon>
    </lineage>
</organism>
<reference evidence="1 2" key="1">
    <citation type="journal article" date="2018" name="Nat. Genet.">
        <title>The Rosa genome provides new insights in the design of modern roses.</title>
        <authorList>
            <person name="Bendahmane M."/>
        </authorList>
    </citation>
    <scope>NUCLEOTIDE SEQUENCE [LARGE SCALE GENOMIC DNA]</scope>
    <source>
        <strain evidence="2">cv. Old Blush</strain>
    </source>
</reference>
<evidence type="ECO:0000313" key="1">
    <source>
        <dbReference type="EMBL" id="PRQ21786.1"/>
    </source>
</evidence>
<accession>A0A2P6PIM6</accession>
<protein>
    <submittedName>
        <fullName evidence="1">Uncharacterized protein</fullName>
    </submittedName>
</protein>